<accession>A0A840UBJ0</accession>
<name>A0A840UBJ0_9GAMM</name>
<dbReference type="UniPathway" id="UPA00232"/>
<dbReference type="Pfam" id="PF02036">
    <property type="entry name" value="SCP2"/>
    <property type="match status" value="1"/>
</dbReference>
<keyword evidence="1" id="KW-0831">Ubiquinone biosynthesis</keyword>
<gene>
    <name evidence="1" type="primary">ubiJ</name>
    <name evidence="4" type="ORF">HNR38_000323</name>
</gene>
<dbReference type="Proteomes" id="UP000591735">
    <property type="component" value="Unassembled WGS sequence"/>
</dbReference>
<evidence type="ECO:0000313" key="5">
    <source>
        <dbReference type="Proteomes" id="UP000591735"/>
    </source>
</evidence>
<reference evidence="4 5" key="1">
    <citation type="submission" date="2020-08" db="EMBL/GenBank/DDBJ databases">
        <title>Genomic Encyclopedia of Type Strains, Phase IV (KMG-IV): sequencing the most valuable type-strain genomes for metagenomic binning, comparative biology and taxonomic classification.</title>
        <authorList>
            <person name="Goeker M."/>
        </authorList>
    </citation>
    <scope>NUCLEOTIDE SEQUENCE [LARGE SCALE GENOMIC DNA]</scope>
    <source>
        <strain evidence="4 5">DSM 22359</strain>
    </source>
</reference>
<evidence type="ECO:0000259" key="3">
    <source>
        <dbReference type="Pfam" id="PF02036"/>
    </source>
</evidence>
<dbReference type="AlphaFoldDB" id="A0A840UBJ0"/>
<comment type="similarity">
    <text evidence="1">Belongs to the UbiJ family.</text>
</comment>
<keyword evidence="5" id="KW-1185">Reference proteome</keyword>
<dbReference type="GO" id="GO:0006744">
    <property type="term" value="P:ubiquinone biosynthetic process"/>
    <property type="evidence" value="ECO:0007669"/>
    <property type="project" value="UniProtKB-UniRule"/>
</dbReference>
<dbReference type="EMBL" id="JACHFE010000001">
    <property type="protein sequence ID" value="MBB5319855.1"/>
    <property type="molecule type" value="Genomic_DNA"/>
</dbReference>
<feature type="domain" description="SCP2" evidence="3">
    <location>
        <begin position="19"/>
        <end position="115"/>
    </location>
</feature>
<dbReference type="RefSeq" id="WP_183699089.1">
    <property type="nucleotide sequence ID" value="NZ_JACHFE010000001.1"/>
</dbReference>
<dbReference type="InterPro" id="IPR003033">
    <property type="entry name" value="SCP2_sterol-bd_dom"/>
</dbReference>
<keyword evidence="2" id="KW-0175">Coiled coil</keyword>
<dbReference type="GO" id="GO:0005737">
    <property type="term" value="C:cytoplasm"/>
    <property type="evidence" value="ECO:0007669"/>
    <property type="project" value="UniProtKB-SubCell"/>
</dbReference>
<organism evidence="4 5">
    <name type="scientific">Marinobacter oulmenensis</name>
    <dbReference type="NCBI Taxonomy" id="643747"/>
    <lineage>
        <taxon>Bacteria</taxon>
        <taxon>Pseudomonadati</taxon>
        <taxon>Pseudomonadota</taxon>
        <taxon>Gammaproteobacteria</taxon>
        <taxon>Pseudomonadales</taxon>
        <taxon>Marinobacteraceae</taxon>
        <taxon>Marinobacter</taxon>
    </lineage>
</organism>
<dbReference type="PANTHER" id="PTHR38693:SF1">
    <property type="entry name" value="UBIQUINONE BIOSYNTHESIS ACCESSORY FACTOR UBIJ"/>
    <property type="match status" value="1"/>
</dbReference>
<proteinExistence type="inferred from homology"/>
<comment type="caution">
    <text evidence="4">The sequence shown here is derived from an EMBL/GenBank/DDBJ whole genome shotgun (WGS) entry which is preliminary data.</text>
</comment>
<protein>
    <recommendedName>
        <fullName evidence="1">Ubiquinone biosynthesis accessory factor UbiJ</fullName>
    </recommendedName>
</protein>
<comment type="pathway">
    <text evidence="1">Cofactor biosynthesis; ubiquinone biosynthesis.</text>
</comment>
<dbReference type="PANTHER" id="PTHR38693">
    <property type="entry name" value="UBIQUINONE BIOSYNTHESIS PROTEIN UBIJ"/>
    <property type="match status" value="1"/>
</dbReference>
<evidence type="ECO:0000256" key="1">
    <source>
        <dbReference type="HAMAP-Rule" id="MF_02215"/>
    </source>
</evidence>
<dbReference type="HAMAP" id="MF_02215">
    <property type="entry name" value="UbiJ"/>
    <property type="match status" value="1"/>
</dbReference>
<feature type="coiled-coil region" evidence="2">
    <location>
        <begin position="174"/>
        <end position="211"/>
    </location>
</feature>
<dbReference type="InterPro" id="IPR038989">
    <property type="entry name" value="UbiJ"/>
</dbReference>
<sequence>MFPGPSLLSAITAVLESALEQALSLDPAGRASLLAALEHPVRLDISTPLAMSLQLEQSGGKVRVSGHPDIAPGVTLTGGPAAMAALAVGDGQVLDDGRLSINGKAEQARQLQQALARLDPDWEAAMARHLGDVPAHFLGSRIRGLLRWSREAANSMTANIEEYLHEESRTLPGRRELEANLQEIQQLEQQAERLQARLDALDNTGSEQQTENL</sequence>
<evidence type="ECO:0000313" key="4">
    <source>
        <dbReference type="EMBL" id="MBB5319855.1"/>
    </source>
</evidence>
<keyword evidence="1" id="KW-0963">Cytoplasm</keyword>
<keyword evidence="4" id="KW-0830">Ubiquinone</keyword>
<evidence type="ECO:0000256" key="2">
    <source>
        <dbReference type="SAM" id="Coils"/>
    </source>
</evidence>
<comment type="subcellular location">
    <subcellularLocation>
        <location evidence="1">Cytoplasm</location>
    </subcellularLocation>
</comment>
<comment type="function">
    <text evidence="1">Required for ubiquinone (coenzyme Q) biosynthesis. Binds hydrophobic ubiquinone biosynthetic intermediates via its SCP2 domain and is essential for the stability of the Ubi complex. May constitute a docking platform where Ubi enzymes assemble and access their SCP2-bound polyprenyl substrates.</text>
</comment>